<dbReference type="EMBL" id="MH170055">
    <property type="protein sequence ID" value="AXS01132.1"/>
    <property type="molecule type" value="Genomic_DNA"/>
</dbReference>
<protein>
    <submittedName>
        <fullName evidence="1">ORF112</fullName>
    </submittedName>
</protein>
<proteinExistence type="predicted"/>
<sequence length="145" mass="17253">MSLQIFKDIIKRVPGLQASVIANNLKSNMKFLLTEHVKDKEFDYDEPTVFDKFVQICTSDNINVAVLYQYVKNELDLNERQFQYLYKRMKEDVHLNDIVKRLECAHNTDDYETVPSRVHKLITDNDYMYVARFLEQECNNAVKFM</sequence>
<organism evidence="1">
    <name type="scientific">Spodoptera frugiperda granulovirus</name>
    <dbReference type="NCBI Taxonomy" id="307454"/>
    <lineage>
        <taxon>Viruses</taxon>
        <taxon>Viruses incertae sedis</taxon>
        <taxon>Naldaviricetes</taxon>
        <taxon>Lefavirales</taxon>
        <taxon>Baculoviridae</taxon>
        <taxon>Betabaculovirus</taxon>
        <taxon>Betabaculovirus spofrugiperdae</taxon>
    </lineage>
</organism>
<reference evidence="1" key="1">
    <citation type="journal article" date="2018" name="PLoS ONE">
        <title>Genomic analysis of an Argentinean isolate of Spodoptera frugiperda granulovirus reveals that various baculoviruses code for Lef-7 proteins with three F-box domains.</title>
        <authorList>
            <person name="Ferrelli M.L."/>
            <person name="Pidre M.L."/>
            <person name="Ghiringhelli P.D."/>
            <person name="Torres S."/>
            <person name="Fabre M.L."/>
            <person name="Masson T."/>
            <person name="Cedola M.T."/>
            <person name="Sciocco-Cap A."/>
            <person name="Romanowski V."/>
        </authorList>
    </citation>
    <scope>NUCLEOTIDE SEQUENCE</scope>
    <source>
        <strain evidence="1">ARG</strain>
    </source>
</reference>
<accession>A0A346QW32</accession>
<evidence type="ECO:0000313" key="1">
    <source>
        <dbReference type="EMBL" id="AXS01132.1"/>
    </source>
</evidence>
<name>A0A346QW32_9BBAC</name>